<dbReference type="KEGG" id="ptt:VY86_06050"/>
<dbReference type="Proteomes" id="UP000034866">
    <property type="component" value="Chromosome"/>
</dbReference>
<gene>
    <name evidence="1" type="ORF">VY86_06050</name>
</gene>
<evidence type="ECO:0000313" key="1">
    <source>
        <dbReference type="EMBL" id="AKH62959.1"/>
    </source>
</evidence>
<accession>A0A0F7LIJ6</accession>
<name>A0A0F7LIJ6_9GAMM</name>
<dbReference type="STRING" id="230089.VY86_06050"/>
<dbReference type="EMBL" id="CP011104">
    <property type="protein sequence ID" value="AKH62959.1"/>
    <property type="molecule type" value="Genomic_DNA"/>
</dbReference>
<dbReference type="AlphaFoldDB" id="A0A0F7LIJ6"/>
<evidence type="ECO:0000313" key="2">
    <source>
        <dbReference type="Proteomes" id="UP000034866"/>
    </source>
</evidence>
<protein>
    <submittedName>
        <fullName evidence="1">Uncharacterized protein</fullName>
    </submittedName>
</protein>
<dbReference type="PATRIC" id="fig|230089.6.peg.1355"/>
<sequence>MANYIEHYIKMTQEANRVLALKAEEIGSELRDVAEDTVDLIERGATRAIWRTSYFFDGYEDVNTKINSEDKRMILTIWNIVNGTNFSFIKEVAKVFTDELLKNQNEEAKKIIYLKLLKVFANLSTSKATKYSISIVIADAIYLSLIRNVVIRNAIRKFANGALFAFQSYGYFDKATVSADKLKRECPPFYWALYNLKLEMLYFIFEPVLSKGVSLIGKKCSEDDIVSEIIGIINHE</sequence>
<keyword evidence="2" id="KW-1185">Reference proteome</keyword>
<organism evidence="1 2">
    <name type="scientific">Photorhabdus thracensis</name>
    <dbReference type="NCBI Taxonomy" id="230089"/>
    <lineage>
        <taxon>Bacteria</taxon>
        <taxon>Pseudomonadati</taxon>
        <taxon>Pseudomonadota</taxon>
        <taxon>Gammaproteobacteria</taxon>
        <taxon>Enterobacterales</taxon>
        <taxon>Morganellaceae</taxon>
        <taxon>Photorhabdus</taxon>
    </lineage>
</organism>
<proteinExistence type="predicted"/>
<reference evidence="1 2" key="1">
    <citation type="journal article" date="2015" name="J. Biotechnol.">
        <title>Complete genome sequence of Photorhabdus temperata subsp. thracensis 39-8(T), an entomopathogenic bacterium for the improved commercial bioinsecticide.</title>
        <authorList>
            <person name="Kwak Y."/>
            <person name="Shin J.H."/>
        </authorList>
    </citation>
    <scope>NUCLEOTIDE SEQUENCE [LARGE SCALE GENOMIC DNA]</scope>
    <source>
        <strain evidence="1 2">DSM 15199</strain>
    </source>
</reference>
<reference evidence="2" key="2">
    <citation type="submission" date="2015-03" db="EMBL/GenBank/DDBJ databases">
        <title>Genome sequence of Azospirillum thiophilum strain DSM 21654T.</title>
        <authorList>
            <person name="Kwak Y."/>
            <person name="Shin J.-H."/>
        </authorList>
    </citation>
    <scope>NUCLEOTIDE SEQUENCE [LARGE SCALE GENOMIC DNA]</scope>
    <source>
        <strain evidence="2">DSM 15199</strain>
    </source>
</reference>
<dbReference type="OrthoDB" id="6433535at2"/>
<dbReference type="RefSeq" id="WP_046974295.1">
    <property type="nucleotide sequence ID" value="NZ_CAWQPG010000279.1"/>
</dbReference>